<dbReference type="EC" id="1.4.3.4" evidence="2"/>
<dbReference type="Pfam" id="PF13450">
    <property type="entry name" value="NAD_binding_8"/>
    <property type="match status" value="1"/>
</dbReference>
<dbReference type="PANTHER" id="PTHR43563:SF14">
    <property type="entry name" value="AMINE OXIDASE"/>
    <property type="match status" value="1"/>
</dbReference>
<dbReference type="EMBL" id="HBED01034190">
    <property type="protein sequence ID" value="CAD8318347.1"/>
    <property type="molecule type" value="Transcribed_RNA"/>
</dbReference>
<dbReference type="SUPFAM" id="SSF54373">
    <property type="entry name" value="FAD-linked reductases, C-terminal domain"/>
    <property type="match status" value="1"/>
</dbReference>
<dbReference type="Pfam" id="PF01593">
    <property type="entry name" value="Amino_oxidase"/>
    <property type="match status" value="1"/>
</dbReference>
<evidence type="ECO:0000256" key="1">
    <source>
        <dbReference type="ARBA" id="ARBA00005995"/>
    </source>
</evidence>
<dbReference type="InterPro" id="IPR002937">
    <property type="entry name" value="Amino_oxidase"/>
</dbReference>
<sequence>MRTQAVDVCVVGAGLSGANTAWKLLEKGNSVAIIDARHRVGGRLLTAEEQSVGGSPSSGCGDLGGAWVWPRSEYAMRQFLTENGVETVPQHIDGRTVARTQDGRRHVLPDGEAPRYAACGGGASRIVGGAASMARKLLEVEDKSNLSVELGMKVTRIEHAQDAVTVTATPQSSDGGEDMSINCKAAILAAPPKVLASTIEFQPQLPKTKYESMLATPTWMEDYGKVLVSFPRNWWRDQSLSAVSIDQVGAVSTWWEACSGTEGDGRSPALAGFVTGTGAKVLRKLDGTKAFYDYIIDSLSNLYGVDAVQMGTQPEENIEASGSSGGDGRVITKGPVTITYKSWLEDPLTNARAHSDGGAFTTDYGDRTLQQSIGSLFFAGTETAYGSGHMDGAIVASSRVVDEVMQHLEQVCNT</sequence>
<accession>A0A7R9ZBZ9</accession>
<dbReference type="SUPFAM" id="SSF51905">
    <property type="entry name" value="FAD/NAD(P)-binding domain"/>
    <property type="match status" value="1"/>
</dbReference>
<evidence type="ECO:0000256" key="2">
    <source>
        <dbReference type="ARBA" id="ARBA00012804"/>
    </source>
</evidence>
<comment type="similarity">
    <text evidence="1">Belongs to the flavin monoamine oxidase family.</text>
</comment>
<dbReference type="AlphaFoldDB" id="A0A7R9ZBZ9"/>
<organism evidence="5">
    <name type="scientific">Pseudictyota dubia</name>
    <dbReference type="NCBI Taxonomy" id="2749911"/>
    <lineage>
        <taxon>Eukaryota</taxon>
        <taxon>Sar</taxon>
        <taxon>Stramenopiles</taxon>
        <taxon>Ochrophyta</taxon>
        <taxon>Bacillariophyta</taxon>
        <taxon>Mediophyceae</taxon>
        <taxon>Biddulphiophycidae</taxon>
        <taxon>Eupodiscales</taxon>
        <taxon>Odontellaceae</taxon>
        <taxon>Pseudictyota</taxon>
    </lineage>
</organism>
<dbReference type="InterPro" id="IPR050703">
    <property type="entry name" value="Flavin_MAO"/>
</dbReference>
<feature type="domain" description="Amine oxidase" evidence="4">
    <location>
        <begin position="119"/>
        <end position="405"/>
    </location>
</feature>
<dbReference type="GO" id="GO:0097621">
    <property type="term" value="F:monoamine oxidase activity"/>
    <property type="evidence" value="ECO:0007669"/>
    <property type="project" value="UniProtKB-EC"/>
</dbReference>
<evidence type="ECO:0000259" key="4">
    <source>
        <dbReference type="Pfam" id="PF01593"/>
    </source>
</evidence>
<reference evidence="5" key="1">
    <citation type="submission" date="2021-01" db="EMBL/GenBank/DDBJ databases">
        <authorList>
            <person name="Corre E."/>
            <person name="Pelletier E."/>
            <person name="Niang G."/>
            <person name="Scheremetjew M."/>
            <person name="Finn R."/>
            <person name="Kale V."/>
            <person name="Holt S."/>
            <person name="Cochrane G."/>
            <person name="Meng A."/>
            <person name="Brown T."/>
            <person name="Cohen L."/>
        </authorList>
    </citation>
    <scope>NUCLEOTIDE SEQUENCE</scope>
    <source>
        <strain evidence="5">CCMP147</strain>
    </source>
</reference>
<comment type="catalytic activity">
    <reaction evidence="3">
        <text>a secondary aliphatic amine + O2 + H2O = a primary amine + an aldehyde + H2O2</text>
        <dbReference type="Rhea" id="RHEA:26414"/>
        <dbReference type="ChEBI" id="CHEBI:15377"/>
        <dbReference type="ChEBI" id="CHEBI:15379"/>
        <dbReference type="ChEBI" id="CHEBI:16240"/>
        <dbReference type="ChEBI" id="CHEBI:17478"/>
        <dbReference type="ChEBI" id="CHEBI:58855"/>
        <dbReference type="ChEBI" id="CHEBI:65296"/>
        <dbReference type="EC" id="1.4.3.4"/>
    </reaction>
</comment>
<gene>
    <name evidence="5" type="ORF">TDUB1175_LOCUS17142</name>
</gene>
<dbReference type="PANTHER" id="PTHR43563">
    <property type="entry name" value="AMINE OXIDASE"/>
    <property type="match status" value="1"/>
</dbReference>
<name>A0A7R9ZBZ9_9STRA</name>
<protein>
    <recommendedName>
        <fullName evidence="2">monoamine oxidase</fullName>
        <ecNumber evidence="2">1.4.3.4</ecNumber>
    </recommendedName>
</protein>
<dbReference type="Gene3D" id="3.50.50.60">
    <property type="entry name" value="FAD/NAD(P)-binding domain"/>
    <property type="match status" value="2"/>
</dbReference>
<evidence type="ECO:0000256" key="3">
    <source>
        <dbReference type="ARBA" id="ARBA00048448"/>
    </source>
</evidence>
<evidence type="ECO:0000313" key="5">
    <source>
        <dbReference type="EMBL" id="CAD8318347.1"/>
    </source>
</evidence>
<proteinExistence type="inferred from homology"/>
<dbReference type="InterPro" id="IPR036188">
    <property type="entry name" value="FAD/NAD-bd_sf"/>
</dbReference>